<dbReference type="OrthoDB" id="2257100at2759"/>
<evidence type="ECO:0000256" key="1">
    <source>
        <dbReference type="SAM" id="MobiDB-lite"/>
    </source>
</evidence>
<gene>
    <name evidence="2" type="ORF">BD626DRAFT_143648</name>
</gene>
<feature type="compositionally biased region" description="Low complexity" evidence="1">
    <location>
        <begin position="305"/>
        <end position="318"/>
    </location>
</feature>
<keyword evidence="3" id="KW-1185">Reference proteome</keyword>
<dbReference type="Proteomes" id="UP000320762">
    <property type="component" value="Unassembled WGS sequence"/>
</dbReference>
<dbReference type="AlphaFoldDB" id="A0A550C4R1"/>
<evidence type="ECO:0000313" key="3">
    <source>
        <dbReference type="Proteomes" id="UP000320762"/>
    </source>
</evidence>
<protein>
    <submittedName>
        <fullName evidence="2">Uncharacterized protein</fullName>
    </submittedName>
</protein>
<proteinExistence type="predicted"/>
<dbReference type="STRING" id="97359.A0A550C4R1"/>
<organism evidence="2 3">
    <name type="scientific">Schizophyllum amplum</name>
    <dbReference type="NCBI Taxonomy" id="97359"/>
    <lineage>
        <taxon>Eukaryota</taxon>
        <taxon>Fungi</taxon>
        <taxon>Dikarya</taxon>
        <taxon>Basidiomycota</taxon>
        <taxon>Agaricomycotina</taxon>
        <taxon>Agaricomycetes</taxon>
        <taxon>Agaricomycetidae</taxon>
        <taxon>Agaricales</taxon>
        <taxon>Schizophyllaceae</taxon>
        <taxon>Schizophyllum</taxon>
    </lineage>
</organism>
<evidence type="ECO:0000313" key="2">
    <source>
        <dbReference type="EMBL" id="TRM59801.1"/>
    </source>
</evidence>
<feature type="compositionally biased region" description="Low complexity" evidence="1">
    <location>
        <begin position="41"/>
        <end position="50"/>
    </location>
</feature>
<sequence length="318" mass="34236">MTLPPAPRPSSHRPSSPPAVPDLYQMQANYMKMLQSGNTTSSDDSAPASAEMSRRSSDYRAPMPSASYGLNGWEPLLDSANATLTTPMSEYHPTPMSEIFDDFPQLDMSPGEDTPYNDFLNTPVISDNNDFGMGFDLTAPLFGGSEPWVDSRPAASSAPKESDQDALAYIQQLLSPETPMSDTIAPSHLQYRRPSSSLSAQLATPNTSPALVDASSFAPLSRPQPTGTRPGVTPEKLLGPEAPTQPRKYQSPSSTSRKEAPAAFNRKRSRAVAFQGDDDEELPPLHANATDASRWSTSGARTRLRPASRASASWSTSS</sequence>
<comment type="caution">
    <text evidence="2">The sequence shown here is derived from an EMBL/GenBank/DDBJ whole genome shotgun (WGS) entry which is preliminary data.</text>
</comment>
<feature type="region of interest" description="Disordered" evidence="1">
    <location>
        <begin position="1"/>
        <end position="65"/>
    </location>
</feature>
<feature type="region of interest" description="Disordered" evidence="1">
    <location>
        <begin position="147"/>
        <end position="166"/>
    </location>
</feature>
<feature type="compositionally biased region" description="Polar residues" evidence="1">
    <location>
        <begin position="193"/>
        <end position="209"/>
    </location>
</feature>
<feature type="compositionally biased region" description="Polar residues" evidence="1">
    <location>
        <begin position="290"/>
        <end position="299"/>
    </location>
</feature>
<feature type="region of interest" description="Disordered" evidence="1">
    <location>
        <begin position="173"/>
        <end position="318"/>
    </location>
</feature>
<accession>A0A550C4R1</accession>
<reference evidence="2 3" key="1">
    <citation type="journal article" date="2019" name="New Phytol.">
        <title>Comparative genomics reveals unique wood-decay strategies and fruiting body development in the Schizophyllaceae.</title>
        <authorList>
            <person name="Almasi E."/>
            <person name="Sahu N."/>
            <person name="Krizsan K."/>
            <person name="Balint B."/>
            <person name="Kovacs G.M."/>
            <person name="Kiss B."/>
            <person name="Cseklye J."/>
            <person name="Drula E."/>
            <person name="Henrissat B."/>
            <person name="Nagy I."/>
            <person name="Chovatia M."/>
            <person name="Adam C."/>
            <person name="LaButti K."/>
            <person name="Lipzen A."/>
            <person name="Riley R."/>
            <person name="Grigoriev I.V."/>
            <person name="Nagy L.G."/>
        </authorList>
    </citation>
    <scope>NUCLEOTIDE SEQUENCE [LARGE SCALE GENOMIC DNA]</scope>
    <source>
        <strain evidence="2 3">NL-1724</strain>
    </source>
</reference>
<name>A0A550C4R1_9AGAR</name>
<dbReference type="EMBL" id="VDMD01000025">
    <property type="protein sequence ID" value="TRM59801.1"/>
    <property type="molecule type" value="Genomic_DNA"/>
</dbReference>